<dbReference type="Gene3D" id="1.10.1760.20">
    <property type="match status" value="1"/>
</dbReference>
<name>A0A0T5X8C1_9BACT</name>
<feature type="transmembrane region" description="Helical" evidence="1">
    <location>
        <begin position="103"/>
        <end position="123"/>
    </location>
</feature>
<dbReference type="PANTHER" id="PTHR37815">
    <property type="entry name" value="UPF0397 PROTEIN BC_2624-RELATED"/>
    <property type="match status" value="1"/>
</dbReference>
<dbReference type="GO" id="GO:0016020">
    <property type="term" value="C:membrane"/>
    <property type="evidence" value="ECO:0007669"/>
    <property type="project" value="InterPro"/>
</dbReference>
<evidence type="ECO:0000313" key="2">
    <source>
        <dbReference type="EMBL" id="KRT34679.1"/>
    </source>
</evidence>
<dbReference type="RefSeq" id="WP_009200446.1">
    <property type="nucleotide sequence ID" value="NZ_ACJX03000001.1"/>
</dbReference>
<feature type="transmembrane region" description="Helical" evidence="1">
    <location>
        <begin position="135"/>
        <end position="152"/>
    </location>
</feature>
<comment type="caution">
    <text evidence="2">The sequence shown here is derived from an EMBL/GenBank/DDBJ whole genome shotgun (WGS) entry which is preliminary data.</text>
</comment>
<sequence>MTSSRGSAKEVALGALFAAIVAVATIIHIPMPGYRIYFNLGEGVIYCVAILMGAKYGAICGGIGGALADIVLGYPLWAPFTFVIKGIEGFVVGKMRENRKRAVIAGACVMIAGYTLVAGILYGWKVAPIEFFTDLAQTGVGAIIALVILPYIEGPIRKLLGRQ</sequence>
<organism evidence="2 3">
    <name type="scientific">Acetomicrobium hydrogeniformans ATCC BAA-1850</name>
    <dbReference type="NCBI Taxonomy" id="592015"/>
    <lineage>
        <taxon>Bacteria</taxon>
        <taxon>Thermotogati</taxon>
        <taxon>Synergistota</taxon>
        <taxon>Synergistia</taxon>
        <taxon>Synergistales</taxon>
        <taxon>Acetomicrobiaceae</taxon>
        <taxon>Acetomicrobium</taxon>
    </lineage>
</organism>
<evidence type="ECO:0000256" key="1">
    <source>
        <dbReference type="SAM" id="Phobius"/>
    </source>
</evidence>
<keyword evidence="1" id="KW-0472">Membrane</keyword>
<feature type="transmembrane region" description="Helical" evidence="1">
    <location>
        <begin position="74"/>
        <end position="91"/>
    </location>
</feature>
<dbReference type="eggNOG" id="COG4720">
    <property type="taxonomic scope" value="Bacteria"/>
</dbReference>
<dbReference type="Pfam" id="PF07155">
    <property type="entry name" value="ECF-ribofla_trS"/>
    <property type="match status" value="1"/>
</dbReference>
<dbReference type="Proteomes" id="UP000005273">
    <property type="component" value="Unassembled WGS sequence"/>
</dbReference>
<dbReference type="InterPro" id="IPR009825">
    <property type="entry name" value="ECF_substrate-spec-like"/>
</dbReference>
<dbReference type="AlphaFoldDB" id="A0A0T5X8C1"/>
<protein>
    <submittedName>
        <fullName evidence="2">Putative rod shape-determining protein MreD</fullName>
    </submittedName>
</protein>
<evidence type="ECO:0000313" key="3">
    <source>
        <dbReference type="Proteomes" id="UP000005273"/>
    </source>
</evidence>
<dbReference type="STRING" id="592015.HMPREF1705_03918"/>
<dbReference type="PANTHER" id="PTHR37815:SF3">
    <property type="entry name" value="UPF0397 PROTEIN SPR0429"/>
    <property type="match status" value="1"/>
</dbReference>
<keyword evidence="1" id="KW-0812">Transmembrane</keyword>
<accession>A0A0T5X8C1</accession>
<keyword evidence="1" id="KW-1133">Transmembrane helix</keyword>
<gene>
    <name evidence="2" type="ORF">HMPREF1705_03918</name>
</gene>
<proteinExistence type="predicted"/>
<feature type="transmembrane region" description="Helical" evidence="1">
    <location>
        <begin position="43"/>
        <end position="68"/>
    </location>
</feature>
<dbReference type="OrthoDB" id="411368at2"/>
<reference evidence="3" key="1">
    <citation type="submission" date="2012-09" db="EMBL/GenBank/DDBJ databases">
        <authorList>
            <person name="Weinstock G."/>
            <person name="Sodergren E."/>
            <person name="Clifton S."/>
            <person name="Fulton L."/>
            <person name="Fulton B."/>
            <person name="Courtney L."/>
            <person name="Fronick C."/>
            <person name="Harrison M."/>
            <person name="Strong C."/>
            <person name="Farmer C."/>
            <person name="Delehaunty K."/>
            <person name="Markovic C."/>
            <person name="Hall O."/>
            <person name="Minx P."/>
            <person name="Tomlinson C."/>
            <person name="Mitreva M."/>
            <person name="Nelson J."/>
            <person name="Hou S."/>
            <person name="Wollam A."/>
            <person name="Pepin K.H."/>
            <person name="Johnson M."/>
            <person name="Bhonagiri V."/>
            <person name="Nash W.E."/>
            <person name="Suruliraj S."/>
            <person name="Warren W."/>
            <person name="Chinwalla A."/>
            <person name="Mardis E.R."/>
            <person name="Wilson R.K."/>
        </authorList>
    </citation>
    <scope>NUCLEOTIDE SEQUENCE [LARGE SCALE GENOMIC DNA]</scope>
    <source>
        <strain evidence="3">OS1</strain>
    </source>
</reference>
<keyword evidence="3" id="KW-1185">Reference proteome</keyword>
<dbReference type="EMBL" id="ACJX03000001">
    <property type="protein sequence ID" value="KRT34679.1"/>
    <property type="molecule type" value="Genomic_DNA"/>
</dbReference>
<feature type="transmembrane region" description="Helical" evidence="1">
    <location>
        <begin position="12"/>
        <end position="31"/>
    </location>
</feature>